<dbReference type="Proteomes" id="UP001162880">
    <property type="component" value="Unassembled WGS sequence"/>
</dbReference>
<feature type="transmembrane region" description="Helical" evidence="2">
    <location>
        <begin position="63"/>
        <end position="88"/>
    </location>
</feature>
<proteinExistence type="predicted"/>
<gene>
    <name evidence="3" type="ORF">MTR64_16400</name>
</gene>
<reference evidence="3" key="1">
    <citation type="submission" date="2022-03" db="EMBL/GenBank/DDBJ databases">
        <title>Identification of a novel bacterium isolated from mangrove sediments.</title>
        <authorList>
            <person name="Pan X."/>
        </authorList>
    </citation>
    <scope>NUCLEOTIDE SEQUENCE</scope>
    <source>
        <strain evidence="3">B2580</strain>
    </source>
</reference>
<keyword evidence="2" id="KW-1133">Transmembrane helix</keyword>
<evidence type="ECO:0000256" key="2">
    <source>
        <dbReference type="SAM" id="Phobius"/>
    </source>
</evidence>
<evidence type="ECO:0000313" key="4">
    <source>
        <dbReference type="Proteomes" id="UP001162880"/>
    </source>
</evidence>
<evidence type="ECO:0000256" key="1">
    <source>
        <dbReference type="SAM" id="MobiDB-lite"/>
    </source>
</evidence>
<protein>
    <submittedName>
        <fullName evidence="3">Uncharacterized protein</fullName>
    </submittedName>
</protein>
<feature type="region of interest" description="Disordered" evidence="1">
    <location>
        <begin position="94"/>
        <end position="118"/>
    </location>
</feature>
<organism evidence="3 4">
    <name type="scientific">Novosphingobium album</name>
    <name type="common">ex Hu et al. 2023</name>
    <dbReference type="NCBI Taxonomy" id="2930093"/>
    <lineage>
        <taxon>Bacteria</taxon>
        <taxon>Pseudomonadati</taxon>
        <taxon>Pseudomonadota</taxon>
        <taxon>Alphaproteobacteria</taxon>
        <taxon>Sphingomonadales</taxon>
        <taxon>Sphingomonadaceae</taxon>
        <taxon>Novosphingobium</taxon>
    </lineage>
</organism>
<dbReference type="EMBL" id="JALHLE010000028">
    <property type="protein sequence ID" value="MCJ2180153.1"/>
    <property type="molecule type" value="Genomic_DNA"/>
</dbReference>
<feature type="compositionally biased region" description="Basic and acidic residues" evidence="1">
    <location>
        <begin position="109"/>
        <end position="118"/>
    </location>
</feature>
<name>A0ABT0B5K9_9SPHN</name>
<evidence type="ECO:0000313" key="3">
    <source>
        <dbReference type="EMBL" id="MCJ2180153.1"/>
    </source>
</evidence>
<keyword evidence="2" id="KW-0472">Membrane</keyword>
<accession>A0ABT0B5K9</accession>
<keyword evidence="4" id="KW-1185">Reference proteome</keyword>
<keyword evidence="2" id="KW-0812">Transmembrane</keyword>
<dbReference type="RefSeq" id="WP_243995527.1">
    <property type="nucleotide sequence ID" value="NZ_JALHLE010000028.1"/>
</dbReference>
<sequence>MPARLLPTIEQMLHQFMSATGLESLARHIQGQSPPPCAESPPHAALCAPFGSAVMLEHFMAELVALGLCLLAMATAGSLAVAFIDLLTKALPPIGSNRVDALTPNDGSSRPDSEGLEA</sequence>
<comment type="caution">
    <text evidence="3">The sequence shown here is derived from an EMBL/GenBank/DDBJ whole genome shotgun (WGS) entry which is preliminary data.</text>
</comment>